<gene>
    <name evidence="3" type="ORF">Pfra01_001330400</name>
</gene>
<evidence type="ECO:0000313" key="3">
    <source>
        <dbReference type="EMBL" id="GMF41672.1"/>
    </source>
</evidence>
<reference evidence="3" key="1">
    <citation type="submission" date="2023-04" db="EMBL/GenBank/DDBJ databases">
        <title>Phytophthora fragariaefolia NBRC 109709.</title>
        <authorList>
            <person name="Ichikawa N."/>
            <person name="Sato H."/>
            <person name="Tonouchi N."/>
        </authorList>
    </citation>
    <scope>NUCLEOTIDE SEQUENCE</scope>
    <source>
        <strain evidence="3">NBRC 109709</strain>
    </source>
</reference>
<dbReference type="AlphaFoldDB" id="A0A9W6XL20"/>
<proteinExistence type="predicted"/>
<dbReference type="GO" id="GO:0003676">
    <property type="term" value="F:nucleic acid binding"/>
    <property type="evidence" value="ECO:0007669"/>
    <property type="project" value="InterPro"/>
</dbReference>
<keyword evidence="4" id="KW-1185">Reference proteome</keyword>
<organism evidence="3 4">
    <name type="scientific">Phytophthora fragariaefolia</name>
    <dbReference type="NCBI Taxonomy" id="1490495"/>
    <lineage>
        <taxon>Eukaryota</taxon>
        <taxon>Sar</taxon>
        <taxon>Stramenopiles</taxon>
        <taxon>Oomycota</taxon>
        <taxon>Peronosporomycetes</taxon>
        <taxon>Peronosporales</taxon>
        <taxon>Peronosporaceae</taxon>
        <taxon>Phytophthora</taxon>
    </lineage>
</organism>
<evidence type="ECO:0000259" key="2">
    <source>
        <dbReference type="Pfam" id="PF13456"/>
    </source>
</evidence>
<protein>
    <submittedName>
        <fullName evidence="3">Unnamed protein product</fullName>
    </submittedName>
</protein>
<dbReference type="SUPFAM" id="SSF53098">
    <property type="entry name" value="Ribonuclease H-like"/>
    <property type="match status" value="1"/>
</dbReference>
<dbReference type="OrthoDB" id="126704at2759"/>
<accession>A0A9W6XL20</accession>
<evidence type="ECO:0000256" key="1">
    <source>
        <dbReference type="SAM" id="MobiDB-lite"/>
    </source>
</evidence>
<dbReference type="GO" id="GO:0004523">
    <property type="term" value="F:RNA-DNA hybrid ribonuclease activity"/>
    <property type="evidence" value="ECO:0007669"/>
    <property type="project" value="InterPro"/>
</dbReference>
<feature type="region of interest" description="Disordered" evidence="1">
    <location>
        <begin position="152"/>
        <end position="207"/>
    </location>
</feature>
<name>A0A9W6XL20_9STRA</name>
<dbReference type="PANTHER" id="PTHR47723:SF19">
    <property type="entry name" value="POLYNUCLEOTIDYL TRANSFERASE, RIBONUCLEASE H-LIKE SUPERFAMILY PROTEIN"/>
    <property type="match status" value="1"/>
</dbReference>
<feature type="domain" description="RNase H type-1" evidence="2">
    <location>
        <begin position="15"/>
        <end position="107"/>
    </location>
</feature>
<dbReference type="Pfam" id="PF13456">
    <property type="entry name" value="RVT_3"/>
    <property type="match status" value="1"/>
</dbReference>
<dbReference type="InterPro" id="IPR012337">
    <property type="entry name" value="RNaseH-like_sf"/>
</dbReference>
<dbReference type="EMBL" id="BSXT01001361">
    <property type="protein sequence ID" value="GMF41672.1"/>
    <property type="molecule type" value="Genomic_DNA"/>
</dbReference>
<dbReference type="PANTHER" id="PTHR47723">
    <property type="entry name" value="OS05G0353850 PROTEIN"/>
    <property type="match status" value="1"/>
</dbReference>
<evidence type="ECO:0000313" key="4">
    <source>
        <dbReference type="Proteomes" id="UP001165121"/>
    </source>
</evidence>
<dbReference type="InterPro" id="IPR002156">
    <property type="entry name" value="RNaseH_domain"/>
</dbReference>
<dbReference type="Proteomes" id="UP001165121">
    <property type="component" value="Unassembled WGS sequence"/>
</dbReference>
<dbReference type="Gene3D" id="3.30.420.10">
    <property type="entry name" value="Ribonuclease H-like superfamily/Ribonuclease H"/>
    <property type="match status" value="1"/>
</dbReference>
<comment type="caution">
    <text evidence="3">The sequence shown here is derived from an EMBL/GenBank/DDBJ whole genome shotgun (WGS) entry which is preliminary data.</text>
</comment>
<dbReference type="InterPro" id="IPR053151">
    <property type="entry name" value="RNase_H-like"/>
</dbReference>
<dbReference type="InterPro" id="IPR036397">
    <property type="entry name" value="RNaseH_sf"/>
</dbReference>
<sequence>MLEADYSGVVLTFDGAAKTSTKQGSCGSEYSGLLKGLGMALEHQIQDLVAVGDSRIVIQHVQGLTNCNQPNLQRRLAECQVLKEKIGRVQFVHVKRDFNQAADYLTSKTLALGESWVVHDEGDKEHLKVVSKIPEQIMKPPEGCVEVHPVEPVGSPSEAPGCASGPGPESAPLPFGTRVLAVLTRGQAGDTPDDSPPLGPLDFQAER</sequence>